<keyword evidence="1" id="KW-1133">Transmembrane helix</keyword>
<dbReference type="Gene3D" id="1.10.287.70">
    <property type="match status" value="1"/>
</dbReference>
<feature type="domain" description="Potassium channel" evidence="2">
    <location>
        <begin position="30"/>
        <end position="103"/>
    </location>
</feature>
<dbReference type="RefSeq" id="WP_143541892.1">
    <property type="nucleotide sequence ID" value="NZ_FTOK01000017.1"/>
</dbReference>
<keyword evidence="1" id="KW-0812">Transmembrane</keyword>
<dbReference type="SUPFAM" id="SSF81324">
    <property type="entry name" value="Voltage-gated potassium channels"/>
    <property type="match status" value="1"/>
</dbReference>
<dbReference type="Proteomes" id="UP000199777">
    <property type="component" value="Unassembled WGS sequence"/>
</dbReference>
<feature type="transmembrane region" description="Helical" evidence="1">
    <location>
        <begin position="24"/>
        <end position="42"/>
    </location>
</feature>
<feature type="transmembrane region" description="Helical" evidence="1">
    <location>
        <begin position="79"/>
        <end position="100"/>
    </location>
</feature>
<gene>
    <name evidence="3" type="ORF">SAMN05421758_11718</name>
</gene>
<evidence type="ECO:0000313" key="3">
    <source>
        <dbReference type="EMBL" id="SIS99105.1"/>
    </source>
</evidence>
<feature type="transmembrane region" description="Helical" evidence="1">
    <location>
        <begin position="54"/>
        <end position="73"/>
    </location>
</feature>
<reference evidence="3 4" key="1">
    <citation type="submission" date="2017-01" db="EMBL/GenBank/DDBJ databases">
        <authorList>
            <person name="Varghese N."/>
            <person name="Submissions S."/>
        </authorList>
    </citation>
    <scope>NUCLEOTIDE SEQUENCE [LARGE SCALE GENOMIC DNA]</scope>
    <source>
        <strain evidence="3 4">DSM 22782</strain>
    </source>
</reference>
<keyword evidence="4" id="KW-1185">Reference proteome</keyword>
<evidence type="ECO:0000313" key="4">
    <source>
        <dbReference type="Proteomes" id="UP000199777"/>
    </source>
</evidence>
<proteinExistence type="predicted"/>
<dbReference type="EMBL" id="FTOK01000017">
    <property type="protein sequence ID" value="SIS99105.1"/>
    <property type="molecule type" value="Genomic_DNA"/>
</dbReference>
<keyword evidence="1" id="KW-0472">Membrane</keyword>
<name>A0ABY1L001_9BACI</name>
<accession>A0ABY1L001</accession>
<sequence length="118" mass="12798">MISFFLTALRLLKAVGKALARPAFQSLLFTLFLILLSGTLFYTTVEGWSVLNAIYFGITSLIPSSIDIGMAPVTDAGKVFTMMYLIVGVGVMVSLLGVIAKEVIDFNSDKKNKASNNR</sequence>
<organism evidence="3 4">
    <name type="scientific">Salimicrobium salexigens</name>
    <dbReference type="NCBI Taxonomy" id="908941"/>
    <lineage>
        <taxon>Bacteria</taxon>
        <taxon>Bacillati</taxon>
        <taxon>Bacillota</taxon>
        <taxon>Bacilli</taxon>
        <taxon>Bacillales</taxon>
        <taxon>Bacillaceae</taxon>
        <taxon>Salimicrobium</taxon>
    </lineage>
</organism>
<dbReference type="Pfam" id="PF07885">
    <property type="entry name" value="Ion_trans_2"/>
    <property type="match status" value="1"/>
</dbReference>
<dbReference type="InterPro" id="IPR013099">
    <property type="entry name" value="K_chnl_dom"/>
</dbReference>
<protein>
    <submittedName>
        <fullName evidence="3">Ion channel</fullName>
    </submittedName>
</protein>
<comment type="caution">
    <text evidence="3">The sequence shown here is derived from an EMBL/GenBank/DDBJ whole genome shotgun (WGS) entry which is preliminary data.</text>
</comment>
<evidence type="ECO:0000256" key="1">
    <source>
        <dbReference type="SAM" id="Phobius"/>
    </source>
</evidence>
<evidence type="ECO:0000259" key="2">
    <source>
        <dbReference type="Pfam" id="PF07885"/>
    </source>
</evidence>